<name>A0AA97FE80_9EURY</name>
<dbReference type="AlphaFoldDB" id="A0AA97FE80"/>
<keyword evidence="2" id="KW-1185">Reference proteome</keyword>
<organism evidence="1 2">
    <name type="scientific">Methanochimaera problematica</name>
    <dbReference type="NCBI Taxonomy" id="2609417"/>
    <lineage>
        <taxon>Archaea</taxon>
        <taxon>Methanobacteriati</taxon>
        <taxon>Methanobacteriota</taxon>
        <taxon>Stenosarchaea group</taxon>
        <taxon>Methanomicrobia</taxon>
        <taxon>Methanomicrobiales</taxon>
        <taxon>Methanomicrobiaceae</taxon>
        <taxon>Methanochimaera</taxon>
    </lineage>
</organism>
<proteinExistence type="predicted"/>
<dbReference type="EMBL" id="CP043875">
    <property type="protein sequence ID" value="WOF16609.1"/>
    <property type="molecule type" value="Genomic_DNA"/>
</dbReference>
<reference evidence="1 2" key="1">
    <citation type="submission" date="2019-09" db="EMBL/GenBank/DDBJ databases">
        <title>The complete genome of Methanoplanus sp. FWC-SCC4.</title>
        <authorList>
            <person name="Chen S.-C."/>
            <person name="Zhou Y.-Z."/>
            <person name="Lai M.-C."/>
        </authorList>
    </citation>
    <scope>NUCLEOTIDE SEQUENCE [LARGE SCALE GENOMIC DNA]</scope>
    <source>
        <strain evidence="1 2">FWC-SCC4</strain>
    </source>
</reference>
<dbReference type="Proteomes" id="UP001301797">
    <property type="component" value="Chromosome"/>
</dbReference>
<gene>
    <name evidence="1" type="ORF">F1737_07830</name>
</gene>
<accession>A0AA97FE80</accession>
<evidence type="ECO:0000313" key="2">
    <source>
        <dbReference type="Proteomes" id="UP001301797"/>
    </source>
</evidence>
<sequence length="140" mass="16100">MEEMPEYQICMKCGKRSTPYMKNCWKCGTPFFLGGEDYSLINPNDAVKEAVETVEPVIEVEEIMPCKLDEMGFSDKIFAYSLMFRGDIIVKFCGCEKCRDAYRDLLAFFRECSPEDEAIIEEVNNTDFKDVAIDLSVYGF</sequence>
<protein>
    <submittedName>
        <fullName evidence="1">Uncharacterized protein</fullName>
    </submittedName>
</protein>
<dbReference type="GeneID" id="85230069"/>
<evidence type="ECO:0000313" key="1">
    <source>
        <dbReference type="EMBL" id="WOF16609.1"/>
    </source>
</evidence>
<dbReference type="RefSeq" id="WP_317136032.1">
    <property type="nucleotide sequence ID" value="NZ_CP043875.1"/>
</dbReference>
<dbReference type="KEGG" id="mefw:F1737_07830"/>